<evidence type="ECO:0000313" key="2">
    <source>
        <dbReference type="Proteomes" id="UP001604277"/>
    </source>
</evidence>
<reference evidence="2" key="1">
    <citation type="submission" date="2024-07" db="EMBL/GenBank/DDBJ databases">
        <title>Two chromosome-level genome assemblies of Korean endemic species Abeliophyllum distichum and Forsythia ovata (Oleaceae).</title>
        <authorList>
            <person name="Jang H."/>
        </authorList>
    </citation>
    <scope>NUCLEOTIDE SEQUENCE [LARGE SCALE GENOMIC DNA]</scope>
</reference>
<accession>A0ABD1W5E4</accession>
<sequence length="156" mass="17328">MTGKSRAAAGSSQTGVRLMKMSFLLFGSKIRLLYDRLVTDISIKLGTDLRKEKFSSMHPNTKIGASSLVKARFKLVDGVWTKPKVEVGDGGAEGAAHFMPPSPADWGTFMTAFWTFQANVMDNLSELRAQNRELMARQDHLDGMIKICKARRMKTS</sequence>
<dbReference type="AlphaFoldDB" id="A0ABD1W5E4"/>
<comment type="caution">
    <text evidence="1">The sequence shown here is derived from an EMBL/GenBank/DDBJ whole genome shotgun (WGS) entry which is preliminary data.</text>
</comment>
<dbReference type="EMBL" id="JBFOLJ010000004">
    <property type="protein sequence ID" value="KAL2544731.1"/>
    <property type="molecule type" value="Genomic_DNA"/>
</dbReference>
<dbReference type="Proteomes" id="UP001604277">
    <property type="component" value="Unassembled WGS sequence"/>
</dbReference>
<proteinExistence type="predicted"/>
<evidence type="ECO:0000313" key="1">
    <source>
        <dbReference type="EMBL" id="KAL2544731.1"/>
    </source>
</evidence>
<name>A0ABD1W5E4_9LAMI</name>
<organism evidence="1 2">
    <name type="scientific">Forsythia ovata</name>
    <dbReference type="NCBI Taxonomy" id="205694"/>
    <lineage>
        <taxon>Eukaryota</taxon>
        <taxon>Viridiplantae</taxon>
        <taxon>Streptophyta</taxon>
        <taxon>Embryophyta</taxon>
        <taxon>Tracheophyta</taxon>
        <taxon>Spermatophyta</taxon>
        <taxon>Magnoliopsida</taxon>
        <taxon>eudicotyledons</taxon>
        <taxon>Gunneridae</taxon>
        <taxon>Pentapetalae</taxon>
        <taxon>asterids</taxon>
        <taxon>lamiids</taxon>
        <taxon>Lamiales</taxon>
        <taxon>Oleaceae</taxon>
        <taxon>Forsythieae</taxon>
        <taxon>Forsythia</taxon>
    </lineage>
</organism>
<protein>
    <submittedName>
        <fullName evidence="1">Uncharacterized protein</fullName>
    </submittedName>
</protein>
<keyword evidence="2" id="KW-1185">Reference proteome</keyword>
<gene>
    <name evidence="1" type="ORF">Fot_13964</name>
</gene>